<evidence type="ECO:0000313" key="3">
    <source>
        <dbReference type="Proteomes" id="UP000198599"/>
    </source>
</evidence>
<dbReference type="SUPFAM" id="SSF53067">
    <property type="entry name" value="Actin-like ATPase domain"/>
    <property type="match status" value="1"/>
</dbReference>
<dbReference type="RefSeq" id="WP_425441532.1">
    <property type="nucleotide sequence ID" value="NZ_FOVP01000002.1"/>
</dbReference>
<dbReference type="Pfam" id="PF13412">
    <property type="entry name" value="HTH_24"/>
    <property type="match status" value="1"/>
</dbReference>
<accession>A0A1I4Z0M2</accession>
<keyword evidence="3" id="KW-1185">Reference proteome</keyword>
<gene>
    <name evidence="2" type="ORF">SAMN04487859_102206</name>
</gene>
<evidence type="ECO:0000256" key="1">
    <source>
        <dbReference type="ARBA" id="ARBA00006479"/>
    </source>
</evidence>
<dbReference type="InterPro" id="IPR000600">
    <property type="entry name" value="ROK"/>
</dbReference>
<dbReference type="STRING" id="1005928.SAMN04487859_102206"/>
<sequence>MVDLPFIENLMENTLARVESGSAAQAAARGSNQSGMRAYNERLVLSLIRRSGALAKARIAQLTGLSAQTVSVIMRSLEADGLLKKGGPVRGRVGQPSVPMGLNKDGAFFLGLKVGRRSLDLVLTDFLGHVEHRLRLAHRYPTPDGAIEFANDAIEQLLDRLPVEHRARVAGLGIALPFQLWDWAKPLGIDPAEMAGWRDRDIAAEIGERWDFPVFICNDASAACGAELVFGDQTKPRNFLYFFVGFFIGGGLVLDNALYTGQSGNAAALGSLPIAAAGGKARQLVEVASLVALDTEFVAQGGDGDMIWGSPDSWHLPEDILGPWMDEAANGIAQAILSSTCLIDFNCVLVDGWMPAEVRAELVKRTSRRLGRLSLAGITAPEIREGTIGSDARSLGAASLPLSERFLVDRNAYLKG</sequence>
<dbReference type="InterPro" id="IPR036390">
    <property type="entry name" value="WH_DNA-bd_sf"/>
</dbReference>
<dbReference type="Gene3D" id="3.30.420.40">
    <property type="match status" value="2"/>
</dbReference>
<proteinExistence type="inferred from homology"/>
<keyword evidence="2" id="KW-0418">Kinase</keyword>
<dbReference type="Gene3D" id="1.10.10.10">
    <property type="entry name" value="Winged helix-like DNA-binding domain superfamily/Winged helix DNA-binding domain"/>
    <property type="match status" value="1"/>
</dbReference>
<dbReference type="AlphaFoldDB" id="A0A1I4Z0M2"/>
<dbReference type="PANTHER" id="PTHR18964">
    <property type="entry name" value="ROK (REPRESSOR, ORF, KINASE) FAMILY"/>
    <property type="match status" value="1"/>
</dbReference>
<dbReference type="EMBL" id="FOVP01000002">
    <property type="protein sequence ID" value="SFN43812.1"/>
    <property type="molecule type" value="Genomic_DNA"/>
</dbReference>
<name>A0A1I4Z0M2_9RHOB</name>
<dbReference type="PANTHER" id="PTHR18964:SF149">
    <property type="entry name" value="BIFUNCTIONAL UDP-N-ACETYLGLUCOSAMINE 2-EPIMERASE_N-ACETYLMANNOSAMINE KINASE"/>
    <property type="match status" value="1"/>
</dbReference>
<dbReference type="Pfam" id="PF00480">
    <property type="entry name" value="ROK"/>
    <property type="match status" value="1"/>
</dbReference>
<dbReference type="Proteomes" id="UP000198599">
    <property type="component" value="Unassembled WGS sequence"/>
</dbReference>
<reference evidence="3" key="1">
    <citation type="submission" date="2016-10" db="EMBL/GenBank/DDBJ databases">
        <authorList>
            <person name="Varghese N."/>
            <person name="Submissions S."/>
        </authorList>
    </citation>
    <scope>NUCLEOTIDE SEQUENCE [LARGE SCALE GENOMIC DNA]</scope>
    <source>
        <strain evidence="3">DSM 28463</strain>
    </source>
</reference>
<dbReference type="InterPro" id="IPR043129">
    <property type="entry name" value="ATPase_NBD"/>
</dbReference>
<dbReference type="GO" id="GO:0016301">
    <property type="term" value="F:kinase activity"/>
    <property type="evidence" value="ECO:0007669"/>
    <property type="project" value="UniProtKB-KW"/>
</dbReference>
<dbReference type="SUPFAM" id="SSF46785">
    <property type="entry name" value="Winged helix' DNA-binding domain"/>
    <property type="match status" value="1"/>
</dbReference>
<organism evidence="2 3">
    <name type="scientific">Roseovarius lutimaris</name>
    <dbReference type="NCBI Taxonomy" id="1005928"/>
    <lineage>
        <taxon>Bacteria</taxon>
        <taxon>Pseudomonadati</taxon>
        <taxon>Pseudomonadota</taxon>
        <taxon>Alphaproteobacteria</taxon>
        <taxon>Rhodobacterales</taxon>
        <taxon>Roseobacteraceae</taxon>
        <taxon>Roseovarius</taxon>
    </lineage>
</organism>
<keyword evidence="2" id="KW-0808">Transferase</keyword>
<protein>
    <submittedName>
        <fullName evidence="2">Sugar kinase of the NBD/HSP70 family, may contain an N-terminal HTH domain</fullName>
    </submittedName>
</protein>
<evidence type="ECO:0000313" key="2">
    <source>
        <dbReference type="EMBL" id="SFN43812.1"/>
    </source>
</evidence>
<comment type="similarity">
    <text evidence="1">Belongs to the ROK (NagC/XylR) family.</text>
</comment>
<dbReference type="InterPro" id="IPR036388">
    <property type="entry name" value="WH-like_DNA-bd_sf"/>
</dbReference>